<keyword evidence="3" id="KW-1185">Reference proteome</keyword>
<comment type="caution">
    <text evidence="2">The sequence shown here is derived from an EMBL/GenBank/DDBJ whole genome shotgun (WGS) entry which is preliminary data.</text>
</comment>
<feature type="compositionally biased region" description="Basic and acidic residues" evidence="1">
    <location>
        <begin position="80"/>
        <end position="90"/>
    </location>
</feature>
<dbReference type="AlphaFoldDB" id="A0A4Y2F7D6"/>
<dbReference type="EMBL" id="BGPR01000838">
    <property type="protein sequence ID" value="GBM37380.1"/>
    <property type="molecule type" value="Genomic_DNA"/>
</dbReference>
<name>A0A4Y2F7D6_ARAVE</name>
<gene>
    <name evidence="2" type="ORF">AVEN_48151_1</name>
</gene>
<proteinExistence type="predicted"/>
<evidence type="ECO:0000313" key="3">
    <source>
        <dbReference type="Proteomes" id="UP000499080"/>
    </source>
</evidence>
<feature type="region of interest" description="Disordered" evidence="1">
    <location>
        <begin position="80"/>
        <end position="118"/>
    </location>
</feature>
<evidence type="ECO:0000313" key="2">
    <source>
        <dbReference type="EMBL" id="GBM37380.1"/>
    </source>
</evidence>
<sequence>MLLRDRELFDRVKLEEFMLSDKGKLFLLIIGWGEKMSHLAPGMCNCWRFAHIPSDPLSTFGLSECVTRRWKMERALRNVDRKGESDKKVEIPGAGISRKGNEKNSYLVSPSHFKQQSK</sequence>
<accession>A0A4Y2F7D6</accession>
<evidence type="ECO:0000256" key="1">
    <source>
        <dbReference type="SAM" id="MobiDB-lite"/>
    </source>
</evidence>
<organism evidence="2 3">
    <name type="scientific">Araneus ventricosus</name>
    <name type="common">Orbweaver spider</name>
    <name type="synonym">Epeira ventricosa</name>
    <dbReference type="NCBI Taxonomy" id="182803"/>
    <lineage>
        <taxon>Eukaryota</taxon>
        <taxon>Metazoa</taxon>
        <taxon>Ecdysozoa</taxon>
        <taxon>Arthropoda</taxon>
        <taxon>Chelicerata</taxon>
        <taxon>Arachnida</taxon>
        <taxon>Araneae</taxon>
        <taxon>Araneomorphae</taxon>
        <taxon>Entelegynae</taxon>
        <taxon>Araneoidea</taxon>
        <taxon>Araneidae</taxon>
        <taxon>Araneus</taxon>
    </lineage>
</organism>
<feature type="compositionally biased region" description="Polar residues" evidence="1">
    <location>
        <begin position="103"/>
        <end position="118"/>
    </location>
</feature>
<dbReference type="Proteomes" id="UP000499080">
    <property type="component" value="Unassembled WGS sequence"/>
</dbReference>
<reference evidence="2 3" key="1">
    <citation type="journal article" date="2019" name="Sci. Rep.">
        <title>Orb-weaving spider Araneus ventricosus genome elucidates the spidroin gene catalogue.</title>
        <authorList>
            <person name="Kono N."/>
            <person name="Nakamura H."/>
            <person name="Ohtoshi R."/>
            <person name="Moran D.A.P."/>
            <person name="Shinohara A."/>
            <person name="Yoshida Y."/>
            <person name="Fujiwara M."/>
            <person name="Mori M."/>
            <person name="Tomita M."/>
            <person name="Arakawa K."/>
        </authorList>
    </citation>
    <scope>NUCLEOTIDE SEQUENCE [LARGE SCALE GENOMIC DNA]</scope>
</reference>
<protein>
    <submittedName>
        <fullName evidence="2">Uncharacterized protein</fullName>
    </submittedName>
</protein>